<evidence type="ECO:0000313" key="4">
    <source>
        <dbReference type="Proteomes" id="UP000383971"/>
    </source>
</evidence>
<keyword evidence="4" id="KW-1185">Reference proteome</keyword>
<dbReference type="Proteomes" id="UP000383971">
    <property type="component" value="Unassembled WGS sequence"/>
</dbReference>
<keyword evidence="2" id="KW-0812">Transmembrane</keyword>
<feature type="region of interest" description="Disordered" evidence="1">
    <location>
        <begin position="1"/>
        <end position="24"/>
    </location>
</feature>
<dbReference type="RefSeq" id="WP_150583176.1">
    <property type="nucleotide sequence ID" value="NZ_CABPSE010000001.1"/>
</dbReference>
<evidence type="ECO:0008006" key="5">
    <source>
        <dbReference type="Google" id="ProtNLM"/>
    </source>
</evidence>
<feature type="transmembrane region" description="Helical" evidence="2">
    <location>
        <begin position="49"/>
        <end position="76"/>
    </location>
</feature>
<proteinExistence type="predicted"/>
<evidence type="ECO:0000313" key="3">
    <source>
        <dbReference type="EMBL" id="VVD60251.1"/>
    </source>
</evidence>
<protein>
    <recommendedName>
        <fullName evidence="5">Transmembrane protein</fullName>
    </recommendedName>
</protein>
<keyword evidence="2" id="KW-1133">Transmembrane helix</keyword>
<reference evidence="3 4" key="1">
    <citation type="submission" date="2019-08" db="EMBL/GenBank/DDBJ databases">
        <authorList>
            <person name="Peeters C."/>
        </authorList>
    </citation>
    <scope>NUCLEOTIDE SEQUENCE [LARGE SCALE GENOMIC DNA]</scope>
    <source>
        <strain evidence="3 4">LMG 31111</strain>
    </source>
</reference>
<dbReference type="AlphaFoldDB" id="A0A5E4RBT8"/>
<dbReference type="EMBL" id="CABPSE010000001">
    <property type="protein sequence ID" value="VVD60251.1"/>
    <property type="molecule type" value="Genomic_DNA"/>
</dbReference>
<evidence type="ECO:0000256" key="2">
    <source>
        <dbReference type="SAM" id="Phobius"/>
    </source>
</evidence>
<sequence>MSQGSISGAGLQAPQHHVPVESAEQGQVDIDFPLTPDEVRFRFRAIDRLAAAGCASGLVGLASTVLGLAGLAGAAYICLEANAEPDNSIAAHNRRWLGYGFGGGMGFVSSVAVTFGLTQVCQSLQKRRAAAQEIATLSTRVQFANTYAEDSRREPV</sequence>
<gene>
    <name evidence="3" type="ORF">PCO31111_00065</name>
</gene>
<name>A0A5E4RBT8_9BURK</name>
<feature type="transmembrane region" description="Helical" evidence="2">
    <location>
        <begin position="96"/>
        <end position="118"/>
    </location>
</feature>
<organism evidence="3 4">
    <name type="scientific">Pandoraea communis</name>
    <dbReference type="NCBI Taxonomy" id="2508297"/>
    <lineage>
        <taxon>Bacteria</taxon>
        <taxon>Pseudomonadati</taxon>
        <taxon>Pseudomonadota</taxon>
        <taxon>Betaproteobacteria</taxon>
        <taxon>Burkholderiales</taxon>
        <taxon>Burkholderiaceae</taxon>
        <taxon>Pandoraea</taxon>
    </lineage>
</organism>
<keyword evidence="2" id="KW-0472">Membrane</keyword>
<evidence type="ECO:0000256" key="1">
    <source>
        <dbReference type="SAM" id="MobiDB-lite"/>
    </source>
</evidence>
<accession>A0A5E4RBT8</accession>